<dbReference type="AlphaFoldDB" id="A0AAW7PRJ8"/>
<name>A0AAW7PRJ8_9BACT</name>
<evidence type="ECO:0000313" key="5">
    <source>
        <dbReference type="Proteomes" id="UP001171529"/>
    </source>
</evidence>
<accession>A0AAW7PRJ8</accession>
<dbReference type="GO" id="GO:0003887">
    <property type="term" value="F:DNA-directed DNA polymerase activity"/>
    <property type="evidence" value="ECO:0007669"/>
    <property type="project" value="InterPro"/>
</dbReference>
<dbReference type="PANTHER" id="PTHR30231">
    <property type="entry name" value="DNA POLYMERASE III SUBUNIT EPSILON"/>
    <property type="match status" value="1"/>
</dbReference>
<dbReference type="GO" id="GO:0008408">
    <property type="term" value="F:3'-5' exonuclease activity"/>
    <property type="evidence" value="ECO:0007669"/>
    <property type="project" value="TreeGrafter"/>
</dbReference>
<keyword evidence="4" id="KW-0378">Hydrolase</keyword>
<reference evidence="4" key="1">
    <citation type="submission" date="2022-12" db="EMBL/GenBank/DDBJ databases">
        <authorList>
            <person name="Uljanovas D."/>
        </authorList>
    </citation>
    <scope>NUCLEOTIDE SEQUENCE</scope>
    <source>
        <strain evidence="4">RCM39</strain>
    </source>
</reference>
<dbReference type="InterPro" id="IPR036397">
    <property type="entry name" value="RNaseH_sf"/>
</dbReference>
<organism evidence="4 5">
    <name type="scientific">Aliarcobacter butzleri</name>
    <dbReference type="NCBI Taxonomy" id="28197"/>
    <lineage>
        <taxon>Bacteria</taxon>
        <taxon>Pseudomonadati</taxon>
        <taxon>Campylobacterota</taxon>
        <taxon>Epsilonproteobacteria</taxon>
        <taxon>Campylobacterales</taxon>
        <taxon>Arcobacteraceae</taxon>
        <taxon>Aliarcobacter</taxon>
    </lineage>
</organism>
<evidence type="ECO:0000313" key="4">
    <source>
        <dbReference type="EMBL" id="MDN5064009.1"/>
    </source>
</evidence>
<comment type="subunit">
    <text evidence="2">DNA polymerase III contains a core (composed of alpha, epsilon and theta chains) that associates with a tau subunit. This core dimerizes to form the POLIII' complex. PolIII' associates with the gamma complex (composed of gamma, delta, delta', psi and chi chains) and with the beta chain to form the complete DNA polymerase III complex.</text>
</comment>
<dbReference type="SMART" id="SM00479">
    <property type="entry name" value="EXOIII"/>
    <property type="match status" value="1"/>
</dbReference>
<keyword evidence="4" id="KW-0269">Exonuclease</keyword>
<dbReference type="PANTHER" id="PTHR30231:SF41">
    <property type="entry name" value="DNA POLYMERASE III SUBUNIT EPSILON"/>
    <property type="match status" value="1"/>
</dbReference>
<feature type="domain" description="Exonuclease" evidence="3">
    <location>
        <begin position="122"/>
        <end position="290"/>
    </location>
</feature>
<dbReference type="RefSeq" id="WP_237969131.1">
    <property type="nucleotide sequence ID" value="NZ_JAKKPV010000002.1"/>
</dbReference>
<dbReference type="EMBL" id="JAPZDC010000004">
    <property type="protein sequence ID" value="MDN5064009.1"/>
    <property type="molecule type" value="Genomic_DNA"/>
</dbReference>
<dbReference type="Proteomes" id="UP001171529">
    <property type="component" value="Unassembled WGS sequence"/>
</dbReference>
<dbReference type="InterPro" id="IPR006054">
    <property type="entry name" value="DnaQ"/>
</dbReference>
<reference evidence="4" key="2">
    <citation type="journal article" date="2023" name="Microorganisms">
        <title>Genomic Characterization of Arcobacter butzleri Strains Isolated from Various Sources in Lithuania.</title>
        <authorList>
            <person name="Uljanovas D."/>
            <person name="Golz G."/>
            <person name="Fleischmann S."/>
            <person name="Kudirkiene E."/>
            <person name="Kasetiene N."/>
            <person name="Grineviciene A."/>
            <person name="Tamuleviciene E."/>
            <person name="Aksomaitiene J."/>
            <person name="Alter T."/>
            <person name="Malakauskas M."/>
        </authorList>
    </citation>
    <scope>NUCLEOTIDE SEQUENCE</scope>
    <source>
        <strain evidence="4">RCM39</strain>
    </source>
</reference>
<dbReference type="GO" id="GO:0003677">
    <property type="term" value="F:DNA binding"/>
    <property type="evidence" value="ECO:0007669"/>
    <property type="project" value="InterPro"/>
</dbReference>
<evidence type="ECO:0000256" key="1">
    <source>
        <dbReference type="ARBA" id="ARBA00025483"/>
    </source>
</evidence>
<dbReference type="GO" id="GO:0045004">
    <property type="term" value="P:DNA replication proofreading"/>
    <property type="evidence" value="ECO:0007669"/>
    <property type="project" value="TreeGrafter"/>
</dbReference>
<protein>
    <submittedName>
        <fullName evidence="4">3'-5' exonuclease</fullName>
    </submittedName>
</protein>
<dbReference type="SUPFAM" id="SSF53098">
    <property type="entry name" value="Ribonuclease H-like"/>
    <property type="match status" value="1"/>
</dbReference>
<keyword evidence="4" id="KW-0540">Nuclease</keyword>
<sequence>MDIFIISFIGTICLFFILKKIQLSLETISKNQNNKKIESFTNIQKIDNFISKENKQEQQKQYLNFTQKEMLRTYHLKYSNSIDEQKKECKNDIKIKPVSKQIEKNIVGNHINLTAKKTINSSFVVIDIETTGLHSGKDEIIEIGAIKVENINSMKHKTFQSFIKPKKDIPYNITELTGITNSMVANADNVDDVLKAFNEFIEDYPLIGHNIDFDIKFLNNKMKKANIKFENKKLIDTLPLSRKAFKNLENHKLTTLIDFLGIKVNDNHRALEDAKATLFVYSTSIRILYDK</sequence>
<dbReference type="InterPro" id="IPR013520">
    <property type="entry name" value="Ribonucl_H"/>
</dbReference>
<dbReference type="GO" id="GO:0005829">
    <property type="term" value="C:cytosol"/>
    <property type="evidence" value="ECO:0007669"/>
    <property type="project" value="TreeGrafter"/>
</dbReference>
<evidence type="ECO:0000259" key="3">
    <source>
        <dbReference type="SMART" id="SM00479"/>
    </source>
</evidence>
<dbReference type="CDD" id="cd06127">
    <property type="entry name" value="DEDDh"/>
    <property type="match status" value="1"/>
</dbReference>
<dbReference type="Gene3D" id="3.30.420.10">
    <property type="entry name" value="Ribonuclease H-like superfamily/Ribonuclease H"/>
    <property type="match status" value="1"/>
</dbReference>
<dbReference type="InterPro" id="IPR012337">
    <property type="entry name" value="RNaseH-like_sf"/>
</dbReference>
<dbReference type="NCBIfam" id="TIGR00573">
    <property type="entry name" value="dnaq"/>
    <property type="match status" value="1"/>
</dbReference>
<comment type="caution">
    <text evidence="4">The sequence shown here is derived from an EMBL/GenBank/DDBJ whole genome shotgun (WGS) entry which is preliminary data.</text>
</comment>
<dbReference type="Pfam" id="PF00929">
    <property type="entry name" value="RNase_T"/>
    <property type="match status" value="1"/>
</dbReference>
<evidence type="ECO:0000256" key="2">
    <source>
        <dbReference type="ARBA" id="ARBA00026073"/>
    </source>
</evidence>
<gene>
    <name evidence="4" type="ORF">O8C91_07340</name>
</gene>
<dbReference type="FunFam" id="3.30.420.10:FF:000045">
    <property type="entry name" value="3'-5' exonuclease DinG"/>
    <property type="match status" value="1"/>
</dbReference>
<comment type="function">
    <text evidence="1">DNA polymerase III is a complex, multichain enzyme responsible for most of the replicative synthesis in bacteria. The epsilon subunit contain the editing function and is a proofreading 3'-5' exonuclease.</text>
</comment>
<proteinExistence type="predicted"/>